<protein>
    <recommendedName>
        <fullName evidence="5">Integral membrane protein</fullName>
    </recommendedName>
</protein>
<dbReference type="Proteomes" id="UP001271274">
    <property type="component" value="Unassembled WGS sequence"/>
</dbReference>
<dbReference type="EMBL" id="JARAYU010000011">
    <property type="protein sequence ID" value="MDX3703492.1"/>
    <property type="molecule type" value="Genomic_DNA"/>
</dbReference>
<feature type="transmembrane region" description="Helical" evidence="2">
    <location>
        <begin position="95"/>
        <end position="111"/>
    </location>
</feature>
<gene>
    <name evidence="3" type="ORF">PV662_27765</name>
</gene>
<dbReference type="RefSeq" id="WP_409000340.1">
    <property type="nucleotide sequence ID" value="NZ_JARAYU010000011.1"/>
</dbReference>
<evidence type="ECO:0008006" key="5">
    <source>
        <dbReference type="Google" id="ProtNLM"/>
    </source>
</evidence>
<proteinExistence type="predicted"/>
<feature type="transmembrane region" description="Helical" evidence="2">
    <location>
        <begin position="55"/>
        <end position="75"/>
    </location>
</feature>
<keyword evidence="2" id="KW-0472">Membrane</keyword>
<feature type="transmembrane region" description="Helical" evidence="2">
    <location>
        <begin position="123"/>
        <end position="141"/>
    </location>
</feature>
<evidence type="ECO:0000313" key="4">
    <source>
        <dbReference type="Proteomes" id="UP001271274"/>
    </source>
</evidence>
<feature type="compositionally biased region" description="Gly residues" evidence="1">
    <location>
        <begin position="189"/>
        <end position="198"/>
    </location>
</feature>
<organism evidence="3 4">
    <name type="scientific">Streptomyces europaeiscabiei</name>
    <dbReference type="NCBI Taxonomy" id="146819"/>
    <lineage>
        <taxon>Bacteria</taxon>
        <taxon>Bacillati</taxon>
        <taxon>Actinomycetota</taxon>
        <taxon>Actinomycetes</taxon>
        <taxon>Kitasatosporales</taxon>
        <taxon>Streptomycetaceae</taxon>
        <taxon>Streptomyces</taxon>
    </lineage>
</organism>
<evidence type="ECO:0000313" key="3">
    <source>
        <dbReference type="EMBL" id="MDX3703492.1"/>
    </source>
</evidence>
<keyword evidence="2" id="KW-1133">Transmembrane helix</keyword>
<feature type="transmembrane region" description="Helical" evidence="2">
    <location>
        <begin position="153"/>
        <end position="175"/>
    </location>
</feature>
<comment type="caution">
    <text evidence="3">The sequence shown here is derived from an EMBL/GenBank/DDBJ whole genome shotgun (WGS) entry which is preliminary data.</text>
</comment>
<name>A0ABU4NLD9_9ACTN</name>
<feature type="transmembrane region" description="Helical" evidence="2">
    <location>
        <begin position="26"/>
        <end position="48"/>
    </location>
</feature>
<reference evidence="3 4" key="1">
    <citation type="journal article" date="2023" name="Microb. Genom.">
        <title>Mesoterricola silvestris gen. nov., sp. nov., Mesoterricola sediminis sp. nov., Geothrix oryzae sp. nov., Geothrix edaphica sp. nov., Geothrix rubra sp. nov., and Geothrix limicola sp. nov., six novel members of Acidobacteriota isolated from soils.</title>
        <authorList>
            <person name="Weisberg A.J."/>
            <person name="Pearce E."/>
            <person name="Kramer C.G."/>
            <person name="Chang J.H."/>
            <person name="Clarke C.R."/>
        </authorList>
    </citation>
    <scope>NUCLEOTIDE SEQUENCE [LARGE SCALE GENOMIC DNA]</scope>
    <source>
        <strain evidence="3 4">ID09-01A</strain>
    </source>
</reference>
<evidence type="ECO:0000256" key="2">
    <source>
        <dbReference type="SAM" id="Phobius"/>
    </source>
</evidence>
<feature type="region of interest" description="Disordered" evidence="1">
    <location>
        <begin position="183"/>
        <end position="211"/>
    </location>
</feature>
<keyword evidence="4" id="KW-1185">Reference proteome</keyword>
<accession>A0ABU4NLD9</accession>
<sequence length="211" mass="21046">MGDAPQPPAAPTAPAPPGPLSSFARFVRFVLFGGGVGLLSSGAVALLAGPMPWTLANAVIAIASTLLGTELHARFTFAAPHRPGRREHWQSAGSAAAYAATTAATLVLHLLQPPPPGALAEQAVYLTASALAGVILAQMTTDFGGYALPSENGFKVVMAIGAGAALLAFFLASFVPKHRPAVRAPEGPAGEGPAGEGPAGERAEVAGAAKA</sequence>
<keyword evidence="2" id="KW-0812">Transmembrane</keyword>
<evidence type="ECO:0000256" key="1">
    <source>
        <dbReference type="SAM" id="MobiDB-lite"/>
    </source>
</evidence>